<dbReference type="GO" id="GO:0004519">
    <property type="term" value="F:endonuclease activity"/>
    <property type="evidence" value="ECO:0007669"/>
    <property type="project" value="InterPro"/>
</dbReference>
<dbReference type="EMBL" id="AP014800">
    <property type="protein sequence ID" value="BAQ69434.1"/>
    <property type="molecule type" value="Genomic_DNA"/>
</dbReference>
<evidence type="ECO:0000313" key="4">
    <source>
        <dbReference type="EMBL" id="BAQ69434.1"/>
    </source>
</evidence>
<feature type="domain" description="Terminase large subunit GpA endonuclease" evidence="3">
    <location>
        <begin position="351"/>
        <end position="654"/>
    </location>
</feature>
<dbReference type="AlphaFoldDB" id="A0A0D6B3Z4"/>
<dbReference type="PATRIC" id="fig|35806.4.peg.2351"/>
<sequence length="726" mass="79318">MVVIRDARIGALRSFAPLPGLTTPEEILADALPMLDPPSRLSVTEAAERYINVQVQGAWQGFDRSVTPYMVEPSDVTQSRLFKVVAFMGPSQSGKTMMLQTVSLHAVTCDQNPTLIVHMSRPERDKWVEEKLNQLICNSPEVYSRLGRGRDDDTFSRKRFRGMRLLIGYPTPQVLSGGTYKTVLLTDLDHMPLVLGGKDNPEGAPVRMAVQRIKSYLSRGCVLAESSPAYPVTDPGWQPDPAAPHALPPVKGGIARLYNDGTRARLYWECPDCSGEFEPRFDRLRYDDSLDPGTAGAGAEMECPHCGTLIAHRHKMELNRAILKGRGGWRHEGPEGQLLALGDAGMKRTDIASYALNGAAATFASWRNLVAQYETARRQADLLGDETDLATTFYTEIGLPYCPRKAGAEDEIGTDFLRAHARDTPRGVAPAWTRFVTVSVDVQGTYFAVQVTAWSETGTAQIIDRFELSAPPDGAERVLDPATLIGDWSVLLPLGRRVWPVEGTDYGLRALALAIDYQGRPGVSDNAEAFWRARRKGAGPGRWFITRGHGGFHHGSRIWYASPERKSGGGKGRNIKLLNMATDRLKDTVFAMLGRVGTGEGALFAGRWMTEAQIAELVAEERLSKGWDKKPGQVRNETLDLSVQARALAEQKGLLRLDPAALPDWALGGRENPNAVALATANRTAPAAGSAPDDATDNTQDGTSAPEAPAPRPGQPAPRRINFLKR</sequence>
<reference evidence="4 5" key="1">
    <citation type="submission" date="2015-02" db="EMBL/GenBank/DDBJ databases">
        <title>Genome sequene of Rhodovulum sulfidophilum DSM 2351.</title>
        <authorList>
            <person name="Nagao N."/>
        </authorList>
    </citation>
    <scope>NUCLEOTIDE SEQUENCE [LARGE SCALE GENOMIC DNA]</scope>
    <source>
        <strain evidence="4 5">DSM 2351</strain>
    </source>
</reference>
<evidence type="ECO:0000256" key="1">
    <source>
        <dbReference type="SAM" id="MobiDB-lite"/>
    </source>
</evidence>
<evidence type="ECO:0000313" key="5">
    <source>
        <dbReference type="Proteomes" id="UP000064912"/>
    </source>
</evidence>
<feature type="region of interest" description="Disordered" evidence="1">
    <location>
        <begin position="682"/>
        <end position="726"/>
    </location>
</feature>
<evidence type="ECO:0000259" key="3">
    <source>
        <dbReference type="Pfam" id="PF20454"/>
    </source>
</evidence>
<dbReference type="InterPro" id="IPR046454">
    <property type="entry name" value="GpA_endonuclease"/>
</dbReference>
<feature type="compositionally biased region" description="Low complexity" evidence="1">
    <location>
        <begin position="682"/>
        <end position="691"/>
    </location>
</feature>
<proteinExistence type="predicted"/>
<protein>
    <submittedName>
        <fullName evidence="4">Putative phage terminase large subunit</fullName>
    </submittedName>
</protein>
<dbReference type="Pfam" id="PF05876">
    <property type="entry name" value="GpA_ATPase"/>
    <property type="match status" value="1"/>
</dbReference>
<dbReference type="eggNOG" id="COG5525">
    <property type="taxonomic scope" value="Bacteria"/>
</dbReference>
<gene>
    <name evidence="4" type="ORF">NHU_02282</name>
</gene>
<feature type="domain" description="Phage terminase large subunit GpA ATPase" evidence="2">
    <location>
        <begin position="62"/>
        <end position="322"/>
    </location>
</feature>
<dbReference type="InterPro" id="IPR046453">
    <property type="entry name" value="GpA_ATPase"/>
</dbReference>
<evidence type="ECO:0000259" key="2">
    <source>
        <dbReference type="Pfam" id="PF05876"/>
    </source>
</evidence>
<dbReference type="Pfam" id="PF20454">
    <property type="entry name" value="GpA_nuclease"/>
    <property type="match status" value="1"/>
</dbReference>
<dbReference type="GO" id="GO:0016887">
    <property type="term" value="F:ATP hydrolysis activity"/>
    <property type="evidence" value="ECO:0007669"/>
    <property type="project" value="InterPro"/>
</dbReference>
<name>A0A0D6B3Z4_RHOSU</name>
<dbReference type="Proteomes" id="UP000064912">
    <property type="component" value="Chromosome"/>
</dbReference>
<dbReference type="KEGG" id="rsu:NHU_02282"/>
<organism evidence="4 5">
    <name type="scientific">Rhodovulum sulfidophilum</name>
    <name type="common">Rhodobacter sulfidophilus</name>
    <dbReference type="NCBI Taxonomy" id="35806"/>
    <lineage>
        <taxon>Bacteria</taxon>
        <taxon>Pseudomonadati</taxon>
        <taxon>Pseudomonadota</taxon>
        <taxon>Alphaproteobacteria</taxon>
        <taxon>Rhodobacterales</taxon>
        <taxon>Paracoccaceae</taxon>
        <taxon>Rhodovulum</taxon>
    </lineage>
</organism>
<accession>A0A0D6B3Z4</accession>